<dbReference type="GO" id="GO:0005829">
    <property type="term" value="C:cytosol"/>
    <property type="evidence" value="ECO:0007669"/>
    <property type="project" value="TreeGrafter"/>
</dbReference>
<accession>A0A162KNQ7</accession>
<dbReference type="Proteomes" id="UP000075787">
    <property type="component" value="Unassembled WGS sequence"/>
</dbReference>
<dbReference type="RefSeq" id="WP_062765616.1">
    <property type="nucleotide sequence ID" value="NZ_CP121027.1"/>
</dbReference>
<keyword evidence="1" id="KW-0805">Transcription regulation</keyword>
<dbReference type="PANTHER" id="PTHR47894">
    <property type="entry name" value="HTH-TYPE TRANSCRIPTIONAL REGULATOR GADX"/>
    <property type="match status" value="1"/>
</dbReference>
<comment type="caution">
    <text evidence="6">The sequence shown here is derived from an EMBL/GenBank/DDBJ whole genome shotgun (WGS) entry which is preliminary data.</text>
</comment>
<dbReference type="PANTHER" id="PTHR47894:SF1">
    <property type="entry name" value="HTH-TYPE TRANSCRIPTIONAL REGULATOR VQSM"/>
    <property type="match status" value="1"/>
</dbReference>
<evidence type="ECO:0000259" key="5">
    <source>
        <dbReference type="PROSITE" id="PS01124"/>
    </source>
</evidence>
<evidence type="ECO:0000256" key="1">
    <source>
        <dbReference type="ARBA" id="ARBA00023015"/>
    </source>
</evidence>
<dbReference type="Pfam" id="PF12833">
    <property type="entry name" value="HTH_18"/>
    <property type="match status" value="1"/>
</dbReference>
<dbReference type="GO" id="GO:0000976">
    <property type="term" value="F:transcription cis-regulatory region binding"/>
    <property type="evidence" value="ECO:0007669"/>
    <property type="project" value="TreeGrafter"/>
</dbReference>
<dbReference type="EMBL" id="LPZR01000166">
    <property type="protein sequence ID" value="KYO51738.1"/>
    <property type="molecule type" value="Genomic_DNA"/>
</dbReference>
<dbReference type="AlphaFoldDB" id="A0A162KNQ7"/>
<reference evidence="6 7" key="1">
    <citation type="submission" date="2015-12" db="EMBL/GenBank/DDBJ databases">
        <title>Genome sequence of Tistrella mobilis MCCC 1A02139.</title>
        <authorList>
            <person name="Lu L."/>
            <person name="Lai Q."/>
            <person name="Shao Z."/>
            <person name="Qian P."/>
        </authorList>
    </citation>
    <scope>NUCLEOTIDE SEQUENCE [LARGE SCALE GENOMIC DNA]</scope>
    <source>
        <strain evidence="6 7">MCCC 1A02139</strain>
    </source>
</reference>
<dbReference type="GO" id="GO:0003700">
    <property type="term" value="F:DNA-binding transcription factor activity"/>
    <property type="evidence" value="ECO:0007669"/>
    <property type="project" value="InterPro"/>
</dbReference>
<dbReference type="Pfam" id="PF12625">
    <property type="entry name" value="Arabinose_bd"/>
    <property type="match status" value="1"/>
</dbReference>
<dbReference type="SMART" id="SM00342">
    <property type="entry name" value="HTH_ARAC"/>
    <property type="match status" value="1"/>
</dbReference>
<keyword evidence="2" id="KW-0238">DNA-binding</keyword>
<dbReference type="PRINTS" id="PR00032">
    <property type="entry name" value="HTHARAC"/>
</dbReference>
<dbReference type="OrthoDB" id="9805730at2"/>
<dbReference type="InterPro" id="IPR020449">
    <property type="entry name" value="Tscrpt_reg_AraC-type_HTH"/>
</dbReference>
<name>A0A162KNQ7_9PROT</name>
<evidence type="ECO:0000256" key="2">
    <source>
        <dbReference type="ARBA" id="ARBA00023125"/>
    </source>
</evidence>
<organism evidence="6 7">
    <name type="scientific">Tistrella mobilis</name>
    <dbReference type="NCBI Taxonomy" id="171437"/>
    <lineage>
        <taxon>Bacteria</taxon>
        <taxon>Pseudomonadati</taxon>
        <taxon>Pseudomonadota</taxon>
        <taxon>Alphaproteobacteria</taxon>
        <taxon>Geminicoccales</taxon>
        <taxon>Geminicoccaceae</taxon>
        <taxon>Tistrella</taxon>
    </lineage>
</organism>
<gene>
    <name evidence="6" type="ORF">AUP44_07930</name>
</gene>
<keyword evidence="3" id="KW-0804">Transcription</keyword>
<evidence type="ECO:0000313" key="6">
    <source>
        <dbReference type="EMBL" id="KYO51738.1"/>
    </source>
</evidence>
<evidence type="ECO:0000256" key="3">
    <source>
        <dbReference type="ARBA" id="ARBA00023163"/>
    </source>
</evidence>
<evidence type="ECO:0000256" key="4">
    <source>
        <dbReference type="SAM" id="MobiDB-lite"/>
    </source>
</evidence>
<feature type="domain" description="HTH araC/xylS-type" evidence="5">
    <location>
        <begin position="239"/>
        <end position="336"/>
    </location>
</feature>
<dbReference type="Gene3D" id="1.10.10.60">
    <property type="entry name" value="Homeodomain-like"/>
    <property type="match status" value="1"/>
</dbReference>
<dbReference type="InterPro" id="IPR009057">
    <property type="entry name" value="Homeodomain-like_sf"/>
</dbReference>
<dbReference type="InterPro" id="IPR032687">
    <property type="entry name" value="AraC-type_N"/>
</dbReference>
<proteinExistence type="predicted"/>
<dbReference type="PROSITE" id="PS01124">
    <property type="entry name" value="HTH_ARAC_FAMILY_2"/>
    <property type="match status" value="1"/>
</dbReference>
<sequence length="358" mass="38809">MHTDAGDTLSTGFVHGLLEAAAGITTPDRLRGFVAAAGIAPDLLDAPAARVTRDQMVALYQQVAIGTGDEMMGLWSRRIRTGSLKLLCTAILDAPSILTALYRFTRVWNLLLDDWRLECHRLGETIEVTLERAADDAVTRPFGHALMMKLHHGVTSWLAGRETPVTGVDFAFPAPAHAADHALLFPCPVRFDAPVTRLCMPAAIGRESFRRSRQEMLPFLHAAPRQWLFTTLREPQMADRVRDELARDRAGPADLAAVAAALGQSTRSLSRRLAEEGTCFRAVKEALRRDIAIRELTRTDRPIAAIAAELGFDSAAVFHRAFKAWTGSTPGAYRQPGGGAAGGESAAPISRRGTRAGS</sequence>
<dbReference type="InterPro" id="IPR018060">
    <property type="entry name" value="HTH_AraC"/>
</dbReference>
<dbReference type="SUPFAM" id="SSF46689">
    <property type="entry name" value="Homeodomain-like"/>
    <property type="match status" value="1"/>
</dbReference>
<dbReference type="GeneID" id="97240998"/>
<protein>
    <submittedName>
        <fullName evidence="6">AraC family transcriptional regulator</fullName>
    </submittedName>
</protein>
<evidence type="ECO:0000313" key="7">
    <source>
        <dbReference type="Proteomes" id="UP000075787"/>
    </source>
</evidence>
<feature type="region of interest" description="Disordered" evidence="4">
    <location>
        <begin position="329"/>
        <end position="358"/>
    </location>
</feature>